<dbReference type="EMBL" id="FNGY01000002">
    <property type="protein sequence ID" value="SDL75529.1"/>
    <property type="molecule type" value="Genomic_DNA"/>
</dbReference>
<feature type="transmembrane region" description="Helical" evidence="1">
    <location>
        <begin position="214"/>
        <end position="237"/>
    </location>
</feature>
<accession>A0A1G9MMT6</accession>
<reference evidence="3" key="1">
    <citation type="submission" date="2016-10" db="EMBL/GenBank/DDBJ databases">
        <authorList>
            <person name="Varghese N."/>
            <person name="Submissions S."/>
        </authorList>
    </citation>
    <scope>NUCLEOTIDE SEQUENCE [LARGE SCALE GENOMIC DNA]</scope>
    <source>
        <strain evidence="3">DSM 19110</strain>
    </source>
</reference>
<keyword evidence="1" id="KW-0472">Membrane</keyword>
<organism evidence="2 3">
    <name type="scientific">Pedobacter steynii</name>
    <dbReference type="NCBI Taxonomy" id="430522"/>
    <lineage>
        <taxon>Bacteria</taxon>
        <taxon>Pseudomonadati</taxon>
        <taxon>Bacteroidota</taxon>
        <taxon>Sphingobacteriia</taxon>
        <taxon>Sphingobacteriales</taxon>
        <taxon>Sphingobacteriaceae</taxon>
        <taxon>Pedobacter</taxon>
    </lineage>
</organism>
<feature type="transmembrane region" description="Helical" evidence="1">
    <location>
        <begin position="249"/>
        <end position="270"/>
    </location>
</feature>
<feature type="transmembrane region" description="Helical" evidence="1">
    <location>
        <begin position="149"/>
        <end position="170"/>
    </location>
</feature>
<name>A0A1G9MMT6_9SPHI</name>
<sequence length="311" mass="34590">MLSAYFAWKNKLSTGKIAFIVTTTLVAVIFINFLPHVKKSDTLILSCIHLVLFLWSILGFAFVAEHRNNDEKRLSYLRYNGDLVVMTTLILIAGGLMSAITNGLFSLIGIHIEKFYFQYVGIFGLTAAPIVGTYLVQTNPQLVGRVSPVIAKLFSPLVLVMLVIYLLAIVYSGKSPYTDRDFLLMFNALLIGVMAIIFFSIAETAKNITNSTEIWVLFLLSVVTIVLNGIALSAILFRISEWGITPNRAAVLGGNVLILIHLILVTLKLYRVLSKKSDINGVGKTIAFYLPVYCAWTIIVTFIFPFIFGYK</sequence>
<dbReference type="Proteomes" id="UP000183200">
    <property type="component" value="Unassembled WGS sequence"/>
</dbReference>
<dbReference type="STRING" id="430522.BFS30_16410"/>
<evidence type="ECO:0000313" key="3">
    <source>
        <dbReference type="Proteomes" id="UP000183200"/>
    </source>
</evidence>
<feature type="transmembrane region" description="Helical" evidence="1">
    <location>
        <begin position="42"/>
        <end position="63"/>
    </location>
</feature>
<protein>
    <recommendedName>
        <fullName evidence="4">DUF4153 domain-containing protein</fullName>
    </recommendedName>
</protein>
<feature type="transmembrane region" description="Helical" evidence="1">
    <location>
        <begin position="17"/>
        <end position="35"/>
    </location>
</feature>
<feature type="transmembrane region" description="Helical" evidence="1">
    <location>
        <begin position="182"/>
        <end position="202"/>
    </location>
</feature>
<gene>
    <name evidence="2" type="ORF">SAMN05421820_10263</name>
</gene>
<evidence type="ECO:0000256" key="1">
    <source>
        <dbReference type="SAM" id="Phobius"/>
    </source>
</evidence>
<keyword evidence="1" id="KW-1133">Transmembrane helix</keyword>
<keyword evidence="3" id="KW-1185">Reference proteome</keyword>
<feature type="transmembrane region" description="Helical" evidence="1">
    <location>
        <begin position="117"/>
        <end position="137"/>
    </location>
</feature>
<feature type="transmembrane region" description="Helical" evidence="1">
    <location>
        <begin position="290"/>
        <end position="310"/>
    </location>
</feature>
<feature type="transmembrane region" description="Helical" evidence="1">
    <location>
        <begin position="83"/>
        <end position="105"/>
    </location>
</feature>
<proteinExistence type="predicted"/>
<evidence type="ECO:0008006" key="4">
    <source>
        <dbReference type="Google" id="ProtNLM"/>
    </source>
</evidence>
<dbReference type="AlphaFoldDB" id="A0A1G9MMT6"/>
<evidence type="ECO:0000313" key="2">
    <source>
        <dbReference type="EMBL" id="SDL75529.1"/>
    </source>
</evidence>
<keyword evidence="1" id="KW-0812">Transmembrane</keyword>